<dbReference type="CDD" id="cd01269">
    <property type="entry name" value="PTB_TBC1D1_like"/>
    <property type="match status" value="1"/>
</dbReference>
<gene>
    <name evidence="7" type="ORF">MDA_GLEAN10013630</name>
</gene>
<protein>
    <submittedName>
        <fullName evidence="7">TBC1 domain family member 4</fullName>
    </submittedName>
</protein>
<reference evidence="8" key="1">
    <citation type="journal article" date="2013" name="Science">
        <title>Comparative analysis of bat genomes provides insight into the evolution of flight and immunity.</title>
        <authorList>
            <person name="Zhang G."/>
            <person name="Cowled C."/>
            <person name="Shi Z."/>
            <person name="Huang Z."/>
            <person name="Bishop-Lilly K.A."/>
            <person name="Fang X."/>
            <person name="Wynne J.W."/>
            <person name="Xiong Z."/>
            <person name="Baker M.L."/>
            <person name="Zhao W."/>
            <person name="Tachedjian M."/>
            <person name="Zhu Y."/>
            <person name="Zhou P."/>
            <person name="Jiang X."/>
            <person name="Ng J."/>
            <person name="Yang L."/>
            <person name="Wu L."/>
            <person name="Xiao J."/>
            <person name="Feng Y."/>
            <person name="Chen Y."/>
            <person name="Sun X."/>
            <person name="Zhang Y."/>
            <person name="Marsh G.A."/>
            <person name="Crameri G."/>
            <person name="Broder C.C."/>
            <person name="Frey K.G."/>
            <person name="Wang L.F."/>
            <person name="Wang J."/>
        </authorList>
    </citation>
    <scope>NUCLEOTIDE SEQUENCE [LARGE SCALE GENOMIC DNA]</scope>
</reference>
<evidence type="ECO:0000313" key="8">
    <source>
        <dbReference type="Proteomes" id="UP000010556"/>
    </source>
</evidence>
<feature type="domain" description="Rab-GAP TBC" evidence="6">
    <location>
        <begin position="768"/>
        <end position="1052"/>
    </location>
</feature>
<evidence type="ECO:0000259" key="5">
    <source>
        <dbReference type="PROSITE" id="PS01179"/>
    </source>
</evidence>
<dbReference type="SMART" id="SM00462">
    <property type="entry name" value="PTB"/>
    <property type="match status" value="1"/>
</dbReference>
<evidence type="ECO:0000259" key="6">
    <source>
        <dbReference type="PROSITE" id="PS50086"/>
    </source>
</evidence>
<sequence>MVLPLWDHTDQQGAAPALSICPLVVPDVISSIRQLSKAAMKEDAKPSKDNEDAFYNSQKFEVLYCGKVTVTHKKAPSSLIDDCIEKFSLHEQQRLRGQGERGPDTANHRAIFEVEGPSSPADILLEEGDGIPDTHPALPAVASQPVLASSRGCFPERILEDSVFDDPQEFRSRCSSVTGLQRKVPENSHKPQPRRRHASAPSHVQPSDSEKNRTMLFQVGRFEINLISPDTKSVVLEKNFKDISSCSQGIKHVDHFGFICRESPEPGLSQYICYVFQCASESLVDEVMLTLKQAFSTAAALQSAKTQIKLCEACPMHSLHKLCERIEGLYPPRAKLVIQRHLSSLTDNEQADIFERVQKMKPVSDQEENELVILHLRQLCEAKQKTHIHIGEGPSNFSNSTIPENAASSGRFKLDVLKNKAKRSLTSSLENIFSRGANRMRGRLGSMDSFERANSLASEKDYSPGDSPPGTPPASPQASGWQTFPEEDSDSPQFRRRAHTFSHPPSITKRKLNLQDGRAHGMRSPLLRQSSSEQCSILPSARRMHKGSNSSSSLPSLHTSFSAPSFTAPSFLKGFYQNSGRLSPQYENEISDGEGRKRTSSTCSNDSLNVGGTPVTPRRISWRQRIFLRVASPMNKSPSAMQQQDGLDRNELLPLSPLAPTMEEEPVVIFMSGGDDPEKAEERKKSEELRSLWRKAIHQQILLLRMEKENQKLEASRDELHSRKIKLDYEEVGVCQKEILITWDKKLLNCRGKTKCDMEDIHTSLKEGVPKSRRGEIWQFLAVQYRLRHRLPNKQQPPDTSYKELLKQLTTQQHAILVDLGRTFPTHPYFSAQLGAGQLSLFNLLKAYSLLDKEVGYCQGISFVAGVLLLHMSEEQAFEMLKFLMYDLGFRKQYRPDMMSLQLPIHKKDLMFSLDEYDGVWDPPERMVEKQCSISLYEDDVFGRGWGFPLNVRFSGVFEMDISKQLHAYEVEYHVLQDELQESSYACEDSEPVEKLERANNQLKRQNMDLLEKLQIAHAKIQTLESNLENLLTRETKMKSLVRTLEQEKMAYQKTVEQIRKLLPADALADCEALLRDLTCNPNHKAKAGTKA</sequence>
<dbReference type="Gene3D" id="1.10.8.270">
    <property type="entry name" value="putative rabgap domain of human tbc1 domain family member 14 like domains"/>
    <property type="match status" value="1"/>
</dbReference>
<dbReference type="InterPro" id="IPR021785">
    <property type="entry name" value="DUF3350"/>
</dbReference>
<feature type="region of interest" description="Disordered" evidence="4">
    <location>
        <begin position="582"/>
        <end position="615"/>
    </location>
</feature>
<feature type="region of interest" description="Disordered" evidence="4">
    <location>
        <begin position="455"/>
        <end position="512"/>
    </location>
</feature>
<dbReference type="FunFam" id="2.30.29.30:FF:000076">
    <property type="entry name" value="TBC1 domain family member 4 isoform X1"/>
    <property type="match status" value="1"/>
</dbReference>
<evidence type="ECO:0000256" key="4">
    <source>
        <dbReference type="SAM" id="MobiDB-lite"/>
    </source>
</evidence>
<dbReference type="InterPro" id="IPR050302">
    <property type="entry name" value="Rab_GAP_TBC_domain"/>
</dbReference>
<dbReference type="Proteomes" id="UP000010556">
    <property type="component" value="Unassembled WGS sequence"/>
</dbReference>
<dbReference type="SUPFAM" id="SSF47923">
    <property type="entry name" value="Ypt/Rab-GAP domain of gyp1p"/>
    <property type="match status" value="1"/>
</dbReference>
<feature type="coiled-coil region" evidence="3">
    <location>
        <begin position="993"/>
        <end position="1062"/>
    </location>
</feature>
<dbReference type="InterPro" id="IPR035969">
    <property type="entry name" value="Rab-GAP_TBC_sf"/>
</dbReference>
<dbReference type="SMART" id="SM00164">
    <property type="entry name" value="TBC"/>
    <property type="match status" value="1"/>
</dbReference>
<dbReference type="FunFam" id="1.10.10.2750:FF:000002">
    <property type="entry name" value="TBC1 domain family member 4"/>
    <property type="match status" value="1"/>
</dbReference>
<organism evidence="7 8">
    <name type="scientific">Myotis davidii</name>
    <name type="common">David's myotis</name>
    <dbReference type="NCBI Taxonomy" id="225400"/>
    <lineage>
        <taxon>Eukaryota</taxon>
        <taxon>Metazoa</taxon>
        <taxon>Chordata</taxon>
        <taxon>Craniata</taxon>
        <taxon>Vertebrata</taxon>
        <taxon>Euteleostomi</taxon>
        <taxon>Mammalia</taxon>
        <taxon>Eutheria</taxon>
        <taxon>Laurasiatheria</taxon>
        <taxon>Chiroptera</taxon>
        <taxon>Yangochiroptera</taxon>
        <taxon>Vespertilionidae</taxon>
        <taxon>Myotis</taxon>
    </lineage>
</organism>
<dbReference type="PROSITE" id="PS50086">
    <property type="entry name" value="TBC_RABGAP"/>
    <property type="match status" value="1"/>
</dbReference>
<proteinExistence type="predicted"/>
<dbReference type="FunFam" id="1.10.8.270:FF:000001">
    <property type="entry name" value="TBC1 domain family member 1"/>
    <property type="match status" value="1"/>
</dbReference>
<feature type="compositionally biased region" description="Polar residues" evidence="4">
    <location>
        <begin position="600"/>
        <end position="610"/>
    </location>
</feature>
<keyword evidence="3" id="KW-0175">Coiled coil</keyword>
<keyword evidence="2" id="KW-0597">Phosphoprotein</keyword>
<dbReference type="GO" id="GO:0005096">
    <property type="term" value="F:GTPase activator activity"/>
    <property type="evidence" value="ECO:0007669"/>
    <property type="project" value="UniProtKB-KW"/>
</dbReference>
<feature type="region of interest" description="Disordered" evidence="4">
    <location>
        <begin position="174"/>
        <end position="211"/>
    </location>
</feature>
<dbReference type="AlphaFoldDB" id="L5MBP6"/>
<dbReference type="InterPro" id="IPR011993">
    <property type="entry name" value="PH-like_dom_sf"/>
</dbReference>
<evidence type="ECO:0000256" key="2">
    <source>
        <dbReference type="ARBA" id="ARBA00022553"/>
    </source>
</evidence>
<dbReference type="Pfam" id="PF11830">
    <property type="entry name" value="DUF3350"/>
    <property type="match status" value="1"/>
</dbReference>
<dbReference type="Pfam" id="PF00566">
    <property type="entry name" value="RabGAP-TBC"/>
    <property type="match status" value="1"/>
</dbReference>
<dbReference type="PROSITE" id="PS01179">
    <property type="entry name" value="PID"/>
    <property type="match status" value="1"/>
</dbReference>
<dbReference type="Gene3D" id="1.10.10.2750">
    <property type="match status" value="1"/>
</dbReference>
<dbReference type="InterPro" id="IPR000195">
    <property type="entry name" value="Rab-GAP-TBC_dom"/>
</dbReference>
<feature type="domain" description="PID" evidence="5">
    <location>
        <begin position="224"/>
        <end position="296"/>
    </location>
</feature>
<keyword evidence="1" id="KW-0343">GTPase activation</keyword>
<name>L5MBP6_MYODS</name>
<dbReference type="SUPFAM" id="SSF50729">
    <property type="entry name" value="PH domain-like"/>
    <property type="match status" value="1"/>
</dbReference>
<dbReference type="PANTHER" id="PTHR47219">
    <property type="entry name" value="RAB GTPASE-ACTIVATING PROTEIN 1-LIKE"/>
    <property type="match status" value="1"/>
</dbReference>
<feature type="compositionally biased region" description="Pro residues" evidence="4">
    <location>
        <begin position="466"/>
        <end position="475"/>
    </location>
</feature>
<evidence type="ECO:0000313" key="7">
    <source>
        <dbReference type="EMBL" id="ELK35752.1"/>
    </source>
</evidence>
<keyword evidence="8" id="KW-1185">Reference proteome</keyword>
<evidence type="ECO:0000256" key="1">
    <source>
        <dbReference type="ARBA" id="ARBA00022468"/>
    </source>
</evidence>
<dbReference type="Pfam" id="PF00640">
    <property type="entry name" value="PID"/>
    <property type="match status" value="1"/>
</dbReference>
<accession>L5MBP6</accession>
<dbReference type="InterPro" id="IPR006020">
    <property type="entry name" value="PTB/PI_dom"/>
</dbReference>
<dbReference type="PANTHER" id="PTHR47219:SF14">
    <property type="entry name" value="TBC1 DOMAIN FAMILY MEMBER 4"/>
    <property type="match status" value="1"/>
</dbReference>
<evidence type="ECO:0000256" key="3">
    <source>
        <dbReference type="SAM" id="Coils"/>
    </source>
</evidence>
<dbReference type="EMBL" id="KB102164">
    <property type="protein sequence ID" value="ELK35752.1"/>
    <property type="molecule type" value="Genomic_DNA"/>
</dbReference>
<dbReference type="Gene3D" id="2.30.29.30">
    <property type="entry name" value="Pleckstrin-homology domain (PH domain)/Phosphotyrosine-binding domain (PTB)"/>
    <property type="match status" value="1"/>
</dbReference>